<evidence type="ECO:0000256" key="5">
    <source>
        <dbReference type="ARBA" id="ARBA00023136"/>
    </source>
</evidence>
<organism evidence="8 9">
    <name type="scientific">Rubrobacter marinus</name>
    <dbReference type="NCBI Taxonomy" id="2653852"/>
    <lineage>
        <taxon>Bacteria</taxon>
        <taxon>Bacillati</taxon>
        <taxon>Actinomycetota</taxon>
        <taxon>Rubrobacteria</taxon>
        <taxon>Rubrobacterales</taxon>
        <taxon>Rubrobacteraceae</taxon>
        <taxon>Rubrobacter</taxon>
    </lineage>
</organism>
<feature type="domain" description="DUF202" evidence="7">
    <location>
        <begin position="16"/>
        <end position="86"/>
    </location>
</feature>
<accession>A0A6G8Q143</accession>
<dbReference type="PANTHER" id="PTHR34187">
    <property type="entry name" value="FGR18P"/>
    <property type="match status" value="1"/>
</dbReference>
<evidence type="ECO:0000256" key="2">
    <source>
        <dbReference type="ARBA" id="ARBA00022475"/>
    </source>
</evidence>
<keyword evidence="4 6" id="KW-1133">Transmembrane helix</keyword>
<dbReference type="KEGG" id="rmar:GBA65_18675"/>
<dbReference type="EMBL" id="CP045121">
    <property type="protein sequence ID" value="QIN80209.1"/>
    <property type="molecule type" value="Genomic_DNA"/>
</dbReference>
<reference evidence="8 9" key="1">
    <citation type="submission" date="2019-10" db="EMBL/GenBank/DDBJ databases">
        <title>Rubrobacter sp nov SCSIO 52915 isolated from a deep-sea sediment in the South China Sea.</title>
        <authorList>
            <person name="Chen R.W."/>
        </authorList>
    </citation>
    <scope>NUCLEOTIDE SEQUENCE [LARGE SCALE GENOMIC DNA]</scope>
    <source>
        <strain evidence="8 9">SCSIO 52915</strain>
    </source>
</reference>
<evidence type="ECO:0000313" key="9">
    <source>
        <dbReference type="Proteomes" id="UP000502706"/>
    </source>
</evidence>
<name>A0A6G8Q143_9ACTN</name>
<dbReference type="GO" id="GO:0005886">
    <property type="term" value="C:plasma membrane"/>
    <property type="evidence" value="ECO:0007669"/>
    <property type="project" value="UniProtKB-SubCell"/>
</dbReference>
<keyword evidence="9" id="KW-1185">Reference proteome</keyword>
<proteinExistence type="predicted"/>
<evidence type="ECO:0000256" key="3">
    <source>
        <dbReference type="ARBA" id="ARBA00022692"/>
    </source>
</evidence>
<dbReference type="PANTHER" id="PTHR34187:SF2">
    <property type="entry name" value="DUF202 DOMAIN-CONTAINING PROTEIN"/>
    <property type="match status" value="1"/>
</dbReference>
<evidence type="ECO:0000256" key="4">
    <source>
        <dbReference type="ARBA" id="ARBA00022989"/>
    </source>
</evidence>
<keyword evidence="2" id="KW-1003">Cell membrane</keyword>
<gene>
    <name evidence="8" type="ORF">GBA65_18675</name>
</gene>
<evidence type="ECO:0000313" key="8">
    <source>
        <dbReference type="EMBL" id="QIN80209.1"/>
    </source>
</evidence>
<evidence type="ECO:0000259" key="7">
    <source>
        <dbReference type="Pfam" id="PF02656"/>
    </source>
</evidence>
<evidence type="ECO:0000256" key="1">
    <source>
        <dbReference type="ARBA" id="ARBA00004651"/>
    </source>
</evidence>
<dbReference type="AlphaFoldDB" id="A0A6G8Q143"/>
<dbReference type="InterPro" id="IPR003807">
    <property type="entry name" value="DUF202"/>
</dbReference>
<feature type="transmembrane region" description="Helical" evidence="6">
    <location>
        <begin position="54"/>
        <end position="76"/>
    </location>
</feature>
<comment type="subcellular location">
    <subcellularLocation>
        <location evidence="1">Cell membrane</location>
        <topology evidence="1">Multi-pass membrane protein</topology>
    </subcellularLocation>
</comment>
<dbReference type="Pfam" id="PF02656">
    <property type="entry name" value="DUF202"/>
    <property type="match status" value="1"/>
</dbReference>
<dbReference type="InterPro" id="IPR052053">
    <property type="entry name" value="IM_YidH-like"/>
</dbReference>
<keyword evidence="5 6" id="KW-0472">Membrane</keyword>
<protein>
    <submittedName>
        <fullName evidence="8">DUF202 domain-containing protein</fullName>
    </submittedName>
</protein>
<dbReference type="RefSeq" id="WP_166397882.1">
    <property type="nucleotide sequence ID" value="NZ_CP045121.1"/>
</dbReference>
<sequence length="124" mass="13187">MEERPDRSERREAEVREHLANERTLLSWIRTGVGLISIGLVVERAGALAGVQDASIGASGIFGVALALLGCLTLVIGTAQFLRNRRRIIEGDFTPAVAAYLVVVAGSMALAAAFVVYVALQLLP</sequence>
<feature type="transmembrane region" description="Helical" evidence="6">
    <location>
        <begin position="25"/>
        <end position="42"/>
    </location>
</feature>
<keyword evidence="3 6" id="KW-0812">Transmembrane</keyword>
<feature type="transmembrane region" description="Helical" evidence="6">
    <location>
        <begin position="97"/>
        <end position="120"/>
    </location>
</feature>
<dbReference type="Proteomes" id="UP000502706">
    <property type="component" value="Chromosome"/>
</dbReference>
<evidence type="ECO:0000256" key="6">
    <source>
        <dbReference type="SAM" id="Phobius"/>
    </source>
</evidence>